<organism evidence="3 4">
    <name type="scientific">Nadsonia fulvescens var. elongata DSM 6958</name>
    <dbReference type="NCBI Taxonomy" id="857566"/>
    <lineage>
        <taxon>Eukaryota</taxon>
        <taxon>Fungi</taxon>
        <taxon>Dikarya</taxon>
        <taxon>Ascomycota</taxon>
        <taxon>Saccharomycotina</taxon>
        <taxon>Dipodascomycetes</taxon>
        <taxon>Dipodascales</taxon>
        <taxon>Dipodascales incertae sedis</taxon>
        <taxon>Nadsonia</taxon>
    </lineage>
</organism>
<gene>
    <name evidence="3" type="ORF">NADFUDRAFT_51229</name>
</gene>
<evidence type="ECO:0000313" key="3">
    <source>
        <dbReference type="EMBL" id="ODQ65955.1"/>
    </source>
</evidence>
<feature type="compositionally biased region" description="Pro residues" evidence="1">
    <location>
        <begin position="230"/>
        <end position="239"/>
    </location>
</feature>
<reference evidence="3 4" key="1">
    <citation type="journal article" date="2016" name="Proc. Natl. Acad. Sci. U.S.A.">
        <title>Comparative genomics of biotechnologically important yeasts.</title>
        <authorList>
            <person name="Riley R."/>
            <person name="Haridas S."/>
            <person name="Wolfe K.H."/>
            <person name="Lopes M.R."/>
            <person name="Hittinger C.T."/>
            <person name="Goeker M."/>
            <person name="Salamov A.A."/>
            <person name="Wisecaver J.H."/>
            <person name="Long T.M."/>
            <person name="Calvey C.H."/>
            <person name="Aerts A.L."/>
            <person name="Barry K.W."/>
            <person name="Choi C."/>
            <person name="Clum A."/>
            <person name="Coughlan A.Y."/>
            <person name="Deshpande S."/>
            <person name="Douglass A.P."/>
            <person name="Hanson S.J."/>
            <person name="Klenk H.-P."/>
            <person name="LaButti K.M."/>
            <person name="Lapidus A."/>
            <person name="Lindquist E.A."/>
            <person name="Lipzen A.M."/>
            <person name="Meier-Kolthoff J.P."/>
            <person name="Ohm R.A."/>
            <person name="Otillar R.P."/>
            <person name="Pangilinan J.L."/>
            <person name="Peng Y."/>
            <person name="Rokas A."/>
            <person name="Rosa C.A."/>
            <person name="Scheuner C."/>
            <person name="Sibirny A.A."/>
            <person name="Slot J.C."/>
            <person name="Stielow J.B."/>
            <person name="Sun H."/>
            <person name="Kurtzman C.P."/>
            <person name="Blackwell M."/>
            <person name="Grigoriev I.V."/>
            <person name="Jeffries T.W."/>
        </authorList>
    </citation>
    <scope>NUCLEOTIDE SEQUENCE [LARGE SCALE GENOMIC DNA]</scope>
    <source>
        <strain evidence="3 4">DSM 6958</strain>
    </source>
</reference>
<proteinExistence type="predicted"/>
<accession>A0A1E3PKL9</accession>
<dbReference type="Proteomes" id="UP000095009">
    <property type="component" value="Unassembled WGS sequence"/>
</dbReference>
<dbReference type="PRINTS" id="PR01217">
    <property type="entry name" value="PRICHEXTENSN"/>
</dbReference>
<dbReference type="GO" id="GO:0003779">
    <property type="term" value="F:actin binding"/>
    <property type="evidence" value="ECO:0007669"/>
    <property type="project" value="InterPro"/>
</dbReference>
<feature type="domain" description="WH2" evidence="2">
    <location>
        <begin position="3"/>
        <end position="20"/>
    </location>
</feature>
<feature type="compositionally biased region" description="Low complexity" evidence="1">
    <location>
        <begin position="256"/>
        <end position="276"/>
    </location>
</feature>
<dbReference type="InterPro" id="IPR003124">
    <property type="entry name" value="WH2_dom"/>
</dbReference>
<sequence length="502" mass="50177">MSSIDALLGDIQKGKKLKKAVTNDRSSPLVASGNNSSSRPSPMGMGGAPPIPSFQTPSQSHSSNNSDISGPPQLAGLFTGGMPKLRHREGGVSMGSVPTAPPPPSVPSTRPVSHSGTPKMPSSRPTNRSSVGVKAGGGGSAPPVPTFAAPPPPPGPAPGFKPPSPLPPPQVSAHSFKAKSSALPPSPPGPAPSFGSSAPPPPPPGPAPSFGSSAPPPPPPGPAPSFGSSAPPPPPPGPAPSFGSSAPPPPPPGPAPSFGSSAPSQASTPSFKSKSVVPPPPPGPVPSFGSSIAPPPQAPALSLKLSPSIPQAPRISAPTPPSAPPSLPPSAPPSAPPSVPPNAPPNLPSTFPPTAPTPNSTRSLRSSSSAHPPPPPLPPSSSGALTSTPSLSSSTFKPSNSISHRRNFSENKPVNIRRIDTSAYTITHSAGSVSMSNGDTNDTNASSGSTEMAPSARHVIDDSRFKFKNKTELPKPRHFEGNEKLYPSGRGSSVPVNFALYN</sequence>
<feature type="compositionally biased region" description="Low complexity" evidence="1">
    <location>
        <begin position="31"/>
        <end position="43"/>
    </location>
</feature>
<feature type="compositionally biased region" description="Pro residues" evidence="1">
    <location>
        <begin position="318"/>
        <end position="356"/>
    </location>
</feature>
<evidence type="ECO:0000256" key="1">
    <source>
        <dbReference type="SAM" id="MobiDB-lite"/>
    </source>
</evidence>
<dbReference type="Pfam" id="PF02205">
    <property type="entry name" value="WH2"/>
    <property type="match status" value="1"/>
</dbReference>
<feature type="compositionally biased region" description="Low complexity" evidence="1">
    <location>
        <begin position="58"/>
        <end position="69"/>
    </location>
</feature>
<protein>
    <recommendedName>
        <fullName evidence="2">WH2 domain-containing protein</fullName>
    </recommendedName>
</protein>
<feature type="compositionally biased region" description="Low complexity" evidence="1">
    <location>
        <begin position="380"/>
        <end position="401"/>
    </location>
</feature>
<feature type="compositionally biased region" description="Polar residues" evidence="1">
    <location>
        <begin position="430"/>
        <end position="452"/>
    </location>
</feature>
<dbReference type="AlphaFoldDB" id="A0A1E3PKL9"/>
<feature type="compositionally biased region" description="Pro residues" evidence="1">
    <location>
        <begin position="198"/>
        <end position="207"/>
    </location>
</feature>
<dbReference type="OrthoDB" id="2430277at2759"/>
<evidence type="ECO:0000259" key="2">
    <source>
        <dbReference type="PROSITE" id="PS51082"/>
    </source>
</evidence>
<feature type="compositionally biased region" description="Pro residues" evidence="1">
    <location>
        <begin position="214"/>
        <end position="223"/>
    </location>
</feature>
<feature type="compositionally biased region" description="Low complexity" evidence="1">
    <location>
        <begin position="357"/>
        <end position="370"/>
    </location>
</feature>
<feature type="region of interest" description="Disordered" evidence="1">
    <location>
        <begin position="1"/>
        <end position="415"/>
    </location>
</feature>
<keyword evidence="4" id="KW-1185">Reference proteome</keyword>
<feature type="region of interest" description="Disordered" evidence="1">
    <location>
        <begin position="430"/>
        <end position="454"/>
    </location>
</feature>
<name>A0A1E3PKL9_9ASCO</name>
<feature type="compositionally biased region" description="Pro residues" evidence="1">
    <location>
        <begin position="246"/>
        <end position="255"/>
    </location>
</feature>
<dbReference type="PROSITE" id="PS51082">
    <property type="entry name" value="WH2"/>
    <property type="match status" value="1"/>
</dbReference>
<dbReference type="STRING" id="857566.A0A1E3PKL9"/>
<evidence type="ECO:0000313" key="4">
    <source>
        <dbReference type="Proteomes" id="UP000095009"/>
    </source>
</evidence>
<dbReference type="EMBL" id="KV454409">
    <property type="protein sequence ID" value="ODQ65955.1"/>
    <property type="molecule type" value="Genomic_DNA"/>
</dbReference>
<feature type="compositionally biased region" description="Pro residues" evidence="1">
    <location>
        <begin position="142"/>
        <end position="170"/>
    </location>
</feature>